<keyword evidence="1" id="KW-0418">Kinase</keyword>
<dbReference type="InterPro" id="IPR049874">
    <property type="entry name" value="ROK_cs"/>
</dbReference>
<evidence type="ECO:0000313" key="1">
    <source>
        <dbReference type="EMBL" id="PQA60344.1"/>
    </source>
</evidence>
<dbReference type="PANTHER" id="PTHR18964">
    <property type="entry name" value="ROK (REPRESSOR, ORF, KINASE) FAMILY"/>
    <property type="match status" value="1"/>
</dbReference>
<dbReference type="SUPFAM" id="SSF53067">
    <property type="entry name" value="Actin-like ATPase domain"/>
    <property type="match status" value="1"/>
</dbReference>
<dbReference type="GO" id="GO:0004396">
    <property type="term" value="F:hexokinase activity"/>
    <property type="evidence" value="ECO:0007669"/>
    <property type="project" value="TreeGrafter"/>
</dbReference>
<dbReference type="Gene3D" id="3.30.420.40">
    <property type="match status" value="2"/>
</dbReference>
<dbReference type="InterPro" id="IPR043129">
    <property type="entry name" value="ATPase_NBD"/>
</dbReference>
<dbReference type="RefSeq" id="WP_104712533.1">
    <property type="nucleotide sequence ID" value="NZ_PTRA01000001.1"/>
</dbReference>
<protein>
    <submittedName>
        <fullName evidence="1">Sugar kinase</fullName>
    </submittedName>
</protein>
<accession>A0A2S7IRL3</accession>
<gene>
    <name evidence="1" type="ORF">C5O19_12210</name>
</gene>
<sequence length="300" mass="31938">MNHLWGIDLGGTKIECAVLNADNIKEVRVRRRIPTEADQGYEHILNQIEKLVNQVIEELGERPEKIGFATPGTLDPVTQTMRGCNTVVMNDQPMQKDLEARLGVSCLIANDANCFALAEALLGAAPEVHPNAQVVFGIIMGTGVGGGVVINGKVWGGRQGIGGEWGHIFLDESGGPCYCGNVGCVETVLSGPSLQRFYTQEAGEKRSMPDILARHQAGTDAAATATVERMLNQFGKALSIITNLLDPDVIVIGGGVSNIDLLYTEGVQRAQKHIFTPKPDVLVVKNVLGDSAGVFGAALL</sequence>
<proteinExistence type="predicted"/>
<dbReference type="PANTHER" id="PTHR18964:SF174">
    <property type="entry name" value="D-ALLOSE KINASE-RELATED"/>
    <property type="match status" value="1"/>
</dbReference>
<dbReference type="InterPro" id="IPR000600">
    <property type="entry name" value="ROK"/>
</dbReference>
<dbReference type="Pfam" id="PF00480">
    <property type="entry name" value="ROK"/>
    <property type="match status" value="1"/>
</dbReference>
<comment type="caution">
    <text evidence="1">The sequence shown here is derived from an EMBL/GenBank/DDBJ whole genome shotgun (WGS) entry which is preliminary data.</text>
</comment>
<name>A0A2S7IRL3_9BACT</name>
<dbReference type="Proteomes" id="UP000239590">
    <property type="component" value="Unassembled WGS sequence"/>
</dbReference>
<keyword evidence="1" id="KW-0808">Transferase</keyword>
<keyword evidence="2" id="KW-1185">Reference proteome</keyword>
<reference evidence="2" key="1">
    <citation type="submission" date="2018-02" db="EMBL/GenBank/DDBJ databases">
        <title>Genome sequencing of Solimonas sp. HR-BB.</title>
        <authorList>
            <person name="Lee Y."/>
            <person name="Jeon C.O."/>
        </authorList>
    </citation>
    <scope>NUCLEOTIDE SEQUENCE [LARGE SCALE GENOMIC DNA]</scope>
    <source>
        <strain evidence="2">HR-U</strain>
    </source>
</reference>
<organism evidence="1 2">
    <name type="scientific">Siphonobacter curvatus</name>
    <dbReference type="NCBI Taxonomy" id="2094562"/>
    <lineage>
        <taxon>Bacteria</taxon>
        <taxon>Pseudomonadati</taxon>
        <taxon>Bacteroidota</taxon>
        <taxon>Cytophagia</taxon>
        <taxon>Cytophagales</taxon>
        <taxon>Cytophagaceae</taxon>
        <taxon>Siphonobacter</taxon>
    </lineage>
</organism>
<dbReference type="AlphaFoldDB" id="A0A2S7IRL3"/>
<dbReference type="EMBL" id="PTRA01000001">
    <property type="protein sequence ID" value="PQA60344.1"/>
    <property type="molecule type" value="Genomic_DNA"/>
</dbReference>
<dbReference type="PROSITE" id="PS01125">
    <property type="entry name" value="ROK"/>
    <property type="match status" value="1"/>
</dbReference>
<evidence type="ECO:0000313" key="2">
    <source>
        <dbReference type="Proteomes" id="UP000239590"/>
    </source>
</evidence>
<dbReference type="OrthoDB" id="9810372at2"/>